<dbReference type="Pfam" id="PF00378">
    <property type="entry name" value="ECH_1"/>
    <property type="match status" value="1"/>
</dbReference>
<dbReference type="RefSeq" id="WP_144793059.1">
    <property type="nucleotide sequence ID" value="NZ_BAAAPG010000001.1"/>
</dbReference>
<dbReference type="Proteomes" id="UP000517712">
    <property type="component" value="Unassembled WGS sequence"/>
</dbReference>
<dbReference type="GO" id="GO:0016853">
    <property type="term" value="F:isomerase activity"/>
    <property type="evidence" value="ECO:0007669"/>
    <property type="project" value="UniProtKB-KW"/>
</dbReference>
<evidence type="ECO:0000256" key="1">
    <source>
        <dbReference type="ARBA" id="ARBA00005254"/>
    </source>
</evidence>
<evidence type="ECO:0000313" key="3">
    <source>
        <dbReference type="Proteomes" id="UP000517712"/>
    </source>
</evidence>
<reference evidence="2 3" key="1">
    <citation type="submission" date="2020-08" db="EMBL/GenBank/DDBJ databases">
        <title>Sequencing the genomes of 1000 actinobacteria strains.</title>
        <authorList>
            <person name="Klenk H.-P."/>
        </authorList>
    </citation>
    <scope>NUCLEOTIDE SEQUENCE [LARGE SCALE GENOMIC DNA]</scope>
    <source>
        <strain evidence="2 3">DSM 24823</strain>
    </source>
</reference>
<dbReference type="EC" id="5.3.3.18" evidence="2"/>
<comment type="similarity">
    <text evidence="1">Belongs to the enoyl-CoA hydratase/isomerase family.</text>
</comment>
<dbReference type="InterPro" id="IPR001753">
    <property type="entry name" value="Enoyl-CoA_hydra/iso"/>
</dbReference>
<dbReference type="Gene3D" id="3.90.226.10">
    <property type="entry name" value="2-enoyl-CoA Hydratase, Chain A, domain 1"/>
    <property type="match status" value="1"/>
</dbReference>
<dbReference type="InterPro" id="IPR029045">
    <property type="entry name" value="ClpP/crotonase-like_dom_sf"/>
</dbReference>
<evidence type="ECO:0000313" key="2">
    <source>
        <dbReference type="EMBL" id="MBB5742355.1"/>
    </source>
</evidence>
<keyword evidence="2" id="KW-0413">Isomerase</keyword>
<organism evidence="2 3">
    <name type="scientific">Microbacterium ginsengiterrae</name>
    <dbReference type="NCBI Taxonomy" id="546115"/>
    <lineage>
        <taxon>Bacteria</taxon>
        <taxon>Bacillati</taxon>
        <taxon>Actinomycetota</taxon>
        <taxon>Actinomycetes</taxon>
        <taxon>Micrococcales</taxon>
        <taxon>Microbacteriaceae</taxon>
        <taxon>Microbacterium</taxon>
    </lineage>
</organism>
<comment type="caution">
    <text evidence="2">The sequence shown here is derived from an EMBL/GenBank/DDBJ whole genome shotgun (WGS) entry which is preliminary data.</text>
</comment>
<name>A0A7W9CB63_9MICO</name>
<dbReference type="InterPro" id="IPR051683">
    <property type="entry name" value="Enoyl-CoA_Hydratase/Isomerase"/>
</dbReference>
<accession>A0A7W9CB63</accession>
<proteinExistence type="inferred from homology"/>
<keyword evidence="3" id="KW-1185">Reference proteome</keyword>
<protein>
    <submittedName>
        <fullName evidence="2">2-(1,2-epoxy-1,2-dihydrophenyl)acetyl-CoA isomerase</fullName>
        <ecNumber evidence="2">5.3.3.18</ecNumber>
    </submittedName>
</protein>
<sequence length="259" mass="26891">MEARVDARFEGRVGVLELSGRNGTNPMDEGFVRDLDHAAEQIAEASCAGRVDVVVIRALGRHFSVGGDLADLAHVEDPSAAITRMTGFAHRGIAALYELEVPVITRWQGAAAGGGIGLLLVADIVIAGRSASLTPGYGAVGLSPDAGVSWGLSRRIGPGRALDLLLANRRLDAEAAVALGVATEVVDDADLDTRIDGLVARILDVGSGVIRTTKRLVRDATSSTLTEQLADEAEGIAEAAGRRRFRAALSKYAGGSDGD</sequence>
<dbReference type="EMBL" id="JACHMU010000001">
    <property type="protein sequence ID" value="MBB5742355.1"/>
    <property type="molecule type" value="Genomic_DNA"/>
</dbReference>
<gene>
    <name evidence="2" type="ORF">HD600_000852</name>
</gene>
<dbReference type="SUPFAM" id="SSF52096">
    <property type="entry name" value="ClpP/crotonase"/>
    <property type="match status" value="1"/>
</dbReference>
<dbReference type="PANTHER" id="PTHR42964">
    <property type="entry name" value="ENOYL-COA HYDRATASE"/>
    <property type="match status" value="1"/>
</dbReference>
<dbReference type="PANTHER" id="PTHR42964:SF1">
    <property type="entry name" value="POLYKETIDE BIOSYNTHESIS ENOYL-COA HYDRATASE PKSH-RELATED"/>
    <property type="match status" value="1"/>
</dbReference>
<dbReference type="CDD" id="cd06558">
    <property type="entry name" value="crotonase-like"/>
    <property type="match status" value="1"/>
</dbReference>
<dbReference type="AlphaFoldDB" id="A0A7W9CB63"/>